<protein>
    <submittedName>
        <fullName evidence="1">Uncharacterized protein</fullName>
    </submittedName>
</protein>
<reference evidence="1" key="1">
    <citation type="submission" date="2014-12" db="EMBL/GenBank/DDBJ databases">
        <title>Insight into the proteome of Arion vulgaris.</title>
        <authorList>
            <person name="Aradska J."/>
            <person name="Bulat T."/>
            <person name="Smidak R."/>
            <person name="Sarate P."/>
            <person name="Gangsoo J."/>
            <person name="Sialana F."/>
            <person name="Bilban M."/>
            <person name="Lubec G."/>
        </authorList>
    </citation>
    <scope>NUCLEOTIDE SEQUENCE</scope>
    <source>
        <tissue evidence="1">Skin</tissue>
    </source>
</reference>
<organism evidence="1">
    <name type="scientific">Arion vulgaris</name>
    <dbReference type="NCBI Taxonomy" id="1028688"/>
    <lineage>
        <taxon>Eukaryota</taxon>
        <taxon>Metazoa</taxon>
        <taxon>Spiralia</taxon>
        <taxon>Lophotrochozoa</taxon>
        <taxon>Mollusca</taxon>
        <taxon>Gastropoda</taxon>
        <taxon>Heterobranchia</taxon>
        <taxon>Euthyneura</taxon>
        <taxon>Panpulmonata</taxon>
        <taxon>Eupulmonata</taxon>
        <taxon>Stylommatophora</taxon>
        <taxon>Helicina</taxon>
        <taxon>Arionoidea</taxon>
        <taxon>Arionidae</taxon>
        <taxon>Arion</taxon>
    </lineage>
</organism>
<proteinExistence type="predicted"/>
<evidence type="ECO:0000313" key="1">
    <source>
        <dbReference type="EMBL" id="CEK94234.1"/>
    </source>
</evidence>
<sequence>MCIFIAEQFQTLEMRCFGKVVKVIRFATRYYTKFLMFNPKRSQSNSLSSLEKSTCCHINYDRLKIKIYAE</sequence>
<name>A0A0B7BLM5_9EUPU</name>
<accession>A0A0B7BLM5</accession>
<dbReference type="AlphaFoldDB" id="A0A0B7BLM5"/>
<dbReference type="EMBL" id="HACG01047369">
    <property type="protein sequence ID" value="CEK94234.1"/>
    <property type="molecule type" value="Transcribed_RNA"/>
</dbReference>
<gene>
    <name evidence="1" type="primary">ORF199774</name>
</gene>